<proteinExistence type="predicted"/>
<dbReference type="SUPFAM" id="SSF46565">
    <property type="entry name" value="Chaperone J-domain"/>
    <property type="match status" value="1"/>
</dbReference>
<dbReference type="PROSITE" id="PS50076">
    <property type="entry name" value="DNAJ_2"/>
    <property type="match status" value="1"/>
</dbReference>
<dbReference type="Pfam" id="PF00226">
    <property type="entry name" value="DnaJ"/>
    <property type="match status" value="1"/>
</dbReference>
<dbReference type="InterPro" id="IPR036869">
    <property type="entry name" value="J_dom_sf"/>
</dbReference>
<sequence>ETMAALRKLFKGMGLTDDDWVPLPDESGPAYTIKFFWQGKWVPISSSLQPTRAGNIRMCYRALSFVWEMELRGITGVVSQVISEMGLVPVGAETAYASEAALLGVDSSATVEQIKKAYRNKSFKYHPDKPTGDEDIFKAITAAYEKLLIAKGEKP</sequence>
<dbReference type="EMBL" id="BARW01019202">
    <property type="protein sequence ID" value="GAI92601.1"/>
    <property type="molecule type" value="Genomic_DNA"/>
</dbReference>
<dbReference type="Gene3D" id="1.10.287.110">
    <property type="entry name" value="DnaJ domain"/>
    <property type="match status" value="1"/>
</dbReference>
<feature type="non-terminal residue" evidence="2">
    <location>
        <position position="1"/>
    </location>
</feature>
<evidence type="ECO:0000313" key="2">
    <source>
        <dbReference type="EMBL" id="GAI92601.1"/>
    </source>
</evidence>
<dbReference type="PANTHER" id="PTHR24074">
    <property type="entry name" value="CO-CHAPERONE PROTEIN DJLA"/>
    <property type="match status" value="1"/>
</dbReference>
<evidence type="ECO:0000259" key="1">
    <source>
        <dbReference type="PROSITE" id="PS50076"/>
    </source>
</evidence>
<dbReference type="InterPro" id="IPR050817">
    <property type="entry name" value="DjlA_DnaK_co-chaperone"/>
</dbReference>
<gene>
    <name evidence="2" type="ORF">S12H4_32717</name>
</gene>
<dbReference type="PRINTS" id="PR00625">
    <property type="entry name" value="JDOMAIN"/>
</dbReference>
<organism evidence="2">
    <name type="scientific">marine sediment metagenome</name>
    <dbReference type="NCBI Taxonomy" id="412755"/>
    <lineage>
        <taxon>unclassified sequences</taxon>
        <taxon>metagenomes</taxon>
        <taxon>ecological metagenomes</taxon>
    </lineage>
</organism>
<dbReference type="SMART" id="SM00271">
    <property type="entry name" value="DnaJ"/>
    <property type="match status" value="1"/>
</dbReference>
<dbReference type="CDD" id="cd06257">
    <property type="entry name" value="DnaJ"/>
    <property type="match status" value="1"/>
</dbReference>
<dbReference type="AlphaFoldDB" id="X1TML0"/>
<feature type="domain" description="J" evidence="1">
    <location>
        <begin position="98"/>
        <end position="155"/>
    </location>
</feature>
<comment type="caution">
    <text evidence="2">The sequence shown here is derived from an EMBL/GenBank/DDBJ whole genome shotgun (WGS) entry which is preliminary data.</text>
</comment>
<protein>
    <recommendedName>
        <fullName evidence="1">J domain-containing protein</fullName>
    </recommendedName>
</protein>
<name>X1TML0_9ZZZZ</name>
<accession>X1TML0</accession>
<reference evidence="2" key="1">
    <citation type="journal article" date="2014" name="Front. Microbiol.">
        <title>High frequency of phylogenetically diverse reductive dehalogenase-homologous genes in deep subseafloor sedimentary metagenomes.</title>
        <authorList>
            <person name="Kawai M."/>
            <person name="Futagami T."/>
            <person name="Toyoda A."/>
            <person name="Takaki Y."/>
            <person name="Nishi S."/>
            <person name="Hori S."/>
            <person name="Arai W."/>
            <person name="Tsubouchi T."/>
            <person name="Morono Y."/>
            <person name="Uchiyama I."/>
            <person name="Ito T."/>
            <person name="Fujiyama A."/>
            <person name="Inagaki F."/>
            <person name="Takami H."/>
        </authorList>
    </citation>
    <scope>NUCLEOTIDE SEQUENCE</scope>
    <source>
        <strain evidence="2">Expedition CK06-06</strain>
    </source>
</reference>
<dbReference type="InterPro" id="IPR001623">
    <property type="entry name" value="DnaJ_domain"/>
</dbReference>